<organism evidence="2 3">
    <name type="scientific">Coniochaeta ligniaria NRRL 30616</name>
    <dbReference type="NCBI Taxonomy" id="1408157"/>
    <lineage>
        <taxon>Eukaryota</taxon>
        <taxon>Fungi</taxon>
        <taxon>Dikarya</taxon>
        <taxon>Ascomycota</taxon>
        <taxon>Pezizomycotina</taxon>
        <taxon>Sordariomycetes</taxon>
        <taxon>Sordariomycetidae</taxon>
        <taxon>Coniochaetales</taxon>
        <taxon>Coniochaetaceae</taxon>
        <taxon>Coniochaeta</taxon>
    </lineage>
</organism>
<dbReference type="Pfam" id="PF12937">
    <property type="entry name" value="F-box-like"/>
    <property type="match status" value="1"/>
</dbReference>
<protein>
    <recommendedName>
        <fullName evidence="1">F-box domain-containing protein</fullName>
    </recommendedName>
</protein>
<dbReference type="OrthoDB" id="3140657at2759"/>
<proteinExistence type="predicted"/>
<gene>
    <name evidence="2" type="ORF">CONLIGDRAFT_637982</name>
</gene>
<sequence>MAISNIPGEILSAILAQLLEYQDYDDPKSHIYYGYLRDARLVCRRWNEFATAHLFRTLTLDVARENATMSWKGIINSGMIQQAARDIVICSHLSDAERDMGSDGEDWCDHDSSLYFSDAVRGIAKLPNLNSLQICFAKKCLGAREYRWWEEDEDTEPIWQRLQVLRAVFRAIRTRHAAVGRDNLPSAIRSLTLKNLQNIPIPQFTASELYKDVMKHVNELHLLIAHEFNEHGPDHDLDRLERQTYEPHLQRELLPPLAHQLRSLTLTFRECWGVIPGYFDGDGLVFPNLRTLTLGEFVIGHHNQFDWVLAQKSLETLRLDRCCIVSYLRVCDDDQWDRWHVPAHDWYEYPKGSFGFDDNGRTFGFSGTWETVYDRVREGLPELREFCSVHHRWSNTFDRRENMGASMSALRYITFDSGLCPSPWIEARYGPYGTGDMEFGNNDPAVCPSDATDRQRYTPEKPLNRAKETELGDRRAFEELLRAVWERR</sequence>
<name>A0A1J7I6R2_9PEZI</name>
<reference evidence="2 3" key="1">
    <citation type="submission" date="2016-10" db="EMBL/GenBank/DDBJ databases">
        <title>Draft genome sequence of Coniochaeta ligniaria NRRL30616, a lignocellulolytic fungus for bioabatement of inhibitors in plant biomass hydrolysates.</title>
        <authorList>
            <consortium name="DOE Joint Genome Institute"/>
            <person name="Jimenez D.J."/>
            <person name="Hector R.E."/>
            <person name="Riley R."/>
            <person name="Sun H."/>
            <person name="Grigoriev I.V."/>
            <person name="Van Elsas J.D."/>
            <person name="Nichols N.N."/>
        </authorList>
    </citation>
    <scope>NUCLEOTIDE SEQUENCE [LARGE SCALE GENOMIC DNA]</scope>
    <source>
        <strain evidence="2 3">NRRL 30616</strain>
    </source>
</reference>
<dbReference type="PANTHER" id="PTHR42057">
    <property type="entry name" value="F-BOX DOMAIN PROTEIN (AFU_ORTHOLOGUE AFUA_4G00200)"/>
    <property type="match status" value="1"/>
</dbReference>
<evidence type="ECO:0000259" key="1">
    <source>
        <dbReference type="Pfam" id="PF12937"/>
    </source>
</evidence>
<dbReference type="PANTHER" id="PTHR42057:SF2">
    <property type="entry name" value="F-BOX DOMAIN PROTEIN (AFU_ORTHOLOGUE AFUA_4G00200)-RELATED"/>
    <property type="match status" value="1"/>
</dbReference>
<dbReference type="AlphaFoldDB" id="A0A1J7I6R2"/>
<dbReference type="InterPro" id="IPR001810">
    <property type="entry name" value="F-box_dom"/>
</dbReference>
<accession>A0A1J7I6R2</accession>
<evidence type="ECO:0000313" key="3">
    <source>
        <dbReference type="Proteomes" id="UP000182658"/>
    </source>
</evidence>
<feature type="domain" description="F-box" evidence="1">
    <location>
        <begin position="3"/>
        <end position="60"/>
    </location>
</feature>
<dbReference type="Proteomes" id="UP000182658">
    <property type="component" value="Unassembled WGS sequence"/>
</dbReference>
<evidence type="ECO:0000313" key="2">
    <source>
        <dbReference type="EMBL" id="OIW23059.1"/>
    </source>
</evidence>
<dbReference type="EMBL" id="KV875109">
    <property type="protein sequence ID" value="OIW23059.1"/>
    <property type="molecule type" value="Genomic_DNA"/>
</dbReference>
<dbReference type="InParanoid" id="A0A1J7I6R2"/>
<keyword evidence="3" id="KW-1185">Reference proteome</keyword>